<name>A0A3N2ANS2_9MICO</name>
<feature type="chain" id="PRO_5017996466" description="LppA-like lipoprotein" evidence="1">
    <location>
        <begin position="23"/>
        <end position="170"/>
    </location>
</feature>
<keyword evidence="3" id="KW-1185">Reference proteome</keyword>
<proteinExistence type="predicted"/>
<evidence type="ECO:0008006" key="4">
    <source>
        <dbReference type="Google" id="ProtNLM"/>
    </source>
</evidence>
<evidence type="ECO:0000313" key="3">
    <source>
        <dbReference type="Proteomes" id="UP000275456"/>
    </source>
</evidence>
<feature type="signal peptide" evidence="1">
    <location>
        <begin position="1"/>
        <end position="22"/>
    </location>
</feature>
<dbReference type="PROSITE" id="PS51257">
    <property type="entry name" value="PROKAR_LIPOPROTEIN"/>
    <property type="match status" value="1"/>
</dbReference>
<keyword evidence="1" id="KW-0732">Signal</keyword>
<dbReference type="AlphaFoldDB" id="A0A3N2ANS2"/>
<dbReference type="RefSeq" id="WP_123695892.1">
    <property type="nucleotide sequence ID" value="NZ_RKHJ01000001.1"/>
</dbReference>
<organism evidence="2 3">
    <name type="scientific">Agrococcus jenensis</name>
    <dbReference type="NCBI Taxonomy" id="46353"/>
    <lineage>
        <taxon>Bacteria</taxon>
        <taxon>Bacillati</taxon>
        <taxon>Actinomycetota</taxon>
        <taxon>Actinomycetes</taxon>
        <taxon>Micrococcales</taxon>
        <taxon>Microbacteriaceae</taxon>
        <taxon>Agrococcus</taxon>
    </lineage>
</organism>
<evidence type="ECO:0000256" key="1">
    <source>
        <dbReference type="SAM" id="SignalP"/>
    </source>
</evidence>
<dbReference type="EMBL" id="RKHJ01000001">
    <property type="protein sequence ID" value="ROR64714.1"/>
    <property type="molecule type" value="Genomic_DNA"/>
</dbReference>
<dbReference type="Proteomes" id="UP000275456">
    <property type="component" value="Unassembled WGS sequence"/>
</dbReference>
<protein>
    <recommendedName>
        <fullName evidence="4">LppA-like lipoprotein</fullName>
    </recommendedName>
</protein>
<comment type="caution">
    <text evidence="2">The sequence shown here is derived from an EMBL/GenBank/DDBJ whole genome shotgun (WGS) entry which is preliminary data.</text>
</comment>
<reference evidence="2 3" key="1">
    <citation type="submission" date="2018-11" db="EMBL/GenBank/DDBJ databases">
        <title>Sequencing the genomes of 1000 actinobacteria strains.</title>
        <authorList>
            <person name="Klenk H.-P."/>
        </authorList>
    </citation>
    <scope>NUCLEOTIDE SEQUENCE [LARGE SCALE GENOMIC DNA]</scope>
    <source>
        <strain evidence="2 3">DSM 9580</strain>
    </source>
</reference>
<evidence type="ECO:0000313" key="2">
    <source>
        <dbReference type="EMBL" id="ROR64714.1"/>
    </source>
</evidence>
<gene>
    <name evidence="2" type="ORF">EDD26_0060</name>
</gene>
<sequence length="170" mass="18096">MRARTVASLILIAAALSGCASAVEPAPTPTPTATPVAEIISNCWLNHSDIGVPDGSEEIWEAAYAADVGDGAFVGERPWMEWMPSEGVKIEAFVGVCREQPMSRDELIEAATAIAVFIDAHGAGAPLERLNVRALHLGDRGELVDGPRVVTSFQLHAWSPDAAIDPARWE</sequence>
<accession>A0A3N2ANS2</accession>